<dbReference type="Gene3D" id="3.90.850.10">
    <property type="entry name" value="Fumarylacetoacetase-like, C-terminal domain"/>
    <property type="match status" value="1"/>
</dbReference>
<comment type="caution">
    <text evidence="4">The sequence shown here is derived from an EMBL/GenBank/DDBJ whole genome shotgun (WGS) entry which is preliminary data.</text>
</comment>
<name>A0A167WZK7_9HYPO</name>
<dbReference type="PANTHER" id="PTHR11820:SF112">
    <property type="entry name" value="FUMARYLACETOACETATE HYDROLASE FAMILY PROTEIN (AFU_ORTHOLOGUE AFUA_1G02370)-RELATED"/>
    <property type="match status" value="1"/>
</dbReference>
<gene>
    <name evidence="4" type="ORF">AAL_07758</name>
</gene>
<dbReference type="InterPro" id="IPR011234">
    <property type="entry name" value="Fumarylacetoacetase-like_C"/>
</dbReference>
<feature type="domain" description="Fumarylacetoacetase-like C-terminal" evidence="3">
    <location>
        <begin position="72"/>
        <end position="280"/>
    </location>
</feature>
<evidence type="ECO:0000259" key="3">
    <source>
        <dbReference type="Pfam" id="PF01557"/>
    </source>
</evidence>
<dbReference type="GO" id="GO:0006107">
    <property type="term" value="P:oxaloacetate metabolic process"/>
    <property type="evidence" value="ECO:0007669"/>
    <property type="project" value="UniProtKB-ARBA"/>
</dbReference>
<evidence type="ECO:0000313" key="4">
    <source>
        <dbReference type="EMBL" id="KZZ89459.1"/>
    </source>
</evidence>
<dbReference type="Pfam" id="PF01557">
    <property type="entry name" value="FAA_hydrolase"/>
    <property type="match status" value="1"/>
</dbReference>
<dbReference type="InterPro" id="IPR036663">
    <property type="entry name" value="Fumarylacetoacetase_C_sf"/>
</dbReference>
<accession>A0A167WZK7</accession>
<dbReference type="AlphaFoldDB" id="A0A167WZK7"/>
<reference evidence="4 5" key="1">
    <citation type="journal article" date="2016" name="Genome Biol. Evol.">
        <title>Divergent and convergent evolution of fungal pathogenicity.</title>
        <authorList>
            <person name="Shang Y."/>
            <person name="Xiao G."/>
            <person name="Zheng P."/>
            <person name="Cen K."/>
            <person name="Zhan S."/>
            <person name="Wang C."/>
        </authorList>
    </citation>
    <scope>NUCLEOTIDE SEQUENCE [LARGE SCALE GENOMIC DNA]</scope>
    <source>
        <strain evidence="4 5">RCEF 2490</strain>
    </source>
</reference>
<sequence>MPAFSRLIRFVARDGRSYYGDAILPKGIADISKSTRARVIAGDVFGQHHVTDQVVDIHHLLPPLNPSHVRTVRCLGLNYADHAKEANMPEPKYPILFYKPVTSLSGPSDPIPVPFVAQEGTGLDYECELVIVVGKSCRDVAESEVLDHVLGYSVGNDVSHRDWQLKWGGGQWAHGKGYDGWAPYGPGIVTTAVLEDAARLKIWTKVNGETLQSGSTSDLIFGVKKTVSLLSRGVTLMPGDVIFTGTPAGVGMGRKPPVWLKNGDVVEVGLDQVGTCVNKVEFEKDAARL</sequence>
<organism evidence="4 5">
    <name type="scientific">Moelleriella libera RCEF 2490</name>
    <dbReference type="NCBI Taxonomy" id="1081109"/>
    <lineage>
        <taxon>Eukaryota</taxon>
        <taxon>Fungi</taxon>
        <taxon>Dikarya</taxon>
        <taxon>Ascomycota</taxon>
        <taxon>Pezizomycotina</taxon>
        <taxon>Sordariomycetes</taxon>
        <taxon>Hypocreomycetidae</taxon>
        <taxon>Hypocreales</taxon>
        <taxon>Clavicipitaceae</taxon>
        <taxon>Moelleriella</taxon>
    </lineage>
</organism>
<evidence type="ECO:0000313" key="5">
    <source>
        <dbReference type="Proteomes" id="UP000078544"/>
    </source>
</evidence>
<proteinExistence type="inferred from homology"/>
<dbReference type="PANTHER" id="PTHR11820">
    <property type="entry name" value="ACYLPYRUVASE"/>
    <property type="match status" value="1"/>
</dbReference>
<dbReference type="SUPFAM" id="SSF56529">
    <property type="entry name" value="FAH"/>
    <property type="match status" value="1"/>
</dbReference>
<dbReference type="Proteomes" id="UP000078544">
    <property type="component" value="Unassembled WGS sequence"/>
</dbReference>
<dbReference type="FunFam" id="3.90.850.10:FF:000002">
    <property type="entry name" value="2-hydroxyhepta-2,4-diene-1,7-dioate isomerase"/>
    <property type="match status" value="1"/>
</dbReference>
<dbReference type="EMBL" id="AZGY01000025">
    <property type="protein sequence ID" value="KZZ89459.1"/>
    <property type="molecule type" value="Genomic_DNA"/>
</dbReference>
<keyword evidence="5" id="KW-1185">Reference proteome</keyword>
<evidence type="ECO:0000256" key="1">
    <source>
        <dbReference type="ARBA" id="ARBA00010211"/>
    </source>
</evidence>
<keyword evidence="2" id="KW-0479">Metal-binding</keyword>
<dbReference type="OrthoDB" id="411064at2759"/>
<dbReference type="GO" id="GO:0046872">
    <property type="term" value="F:metal ion binding"/>
    <property type="evidence" value="ECO:0007669"/>
    <property type="project" value="UniProtKB-KW"/>
</dbReference>
<evidence type="ECO:0000256" key="2">
    <source>
        <dbReference type="ARBA" id="ARBA00022723"/>
    </source>
</evidence>
<dbReference type="STRING" id="1081109.A0A167WZK7"/>
<dbReference type="GO" id="GO:0050163">
    <property type="term" value="F:oxaloacetate tautomerase activity"/>
    <property type="evidence" value="ECO:0007669"/>
    <property type="project" value="UniProtKB-ARBA"/>
</dbReference>
<protein>
    <submittedName>
        <fullName evidence="4">Fumarylacetoacetase protein</fullName>
    </submittedName>
</protein>
<comment type="similarity">
    <text evidence="1">Belongs to the FAH family.</text>
</comment>